<feature type="domain" description="Cadherin-like" evidence="5">
    <location>
        <begin position="200"/>
        <end position="289"/>
    </location>
</feature>
<dbReference type="RefSeq" id="WP_174208351.1">
    <property type="nucleotide sequence ID" value="NZ_JABUMX010000004.1"/>
</dbReference>
<dbReference type="InterPro" id="IPR050557">
    <property type="entry name" value="RTX_toxin/Mannuronan_C5-epim"/>
</dbReference>
<dbReference type="PANTHER" id="PTHR38340">
    <property type="entry name" value="S-LAYER PROTEIN"/>
    <property type="match status" value="1"/>
</dbReference>
<dbReference type="PRINTS" id="PR00313">
    <property type="entry name" value="CABNDNGRPT"/>
</dbReference>
<feature type="region of interest" description="Disordered" evidence="3">
    <location>
        <begin position="161"/>
        <end position="202"/>
    </location>
</feature>
<feature type="region of interest" description="Disordered" evidence="3">
    <location>
        <begin position="58"/>
        <end position="78"/>
    </location>
</feature>
<sequence length="876" mass="90789">MMIDVKGTKTTKPETDESHEHYVLKNQDKRSNAPLFFTVFLTGLALYLKSAFPRLGSDEQQEEAKSQAPEQSGSPAVVAAGAPKVTTELEETAKERSGSGGRLFGSGDWRYELSDSPMIEFQKLNLPHTVLLKKFGGVSFSFHAANDNAWRGGRVSNIGYGGGGGGSSNSQAAPVYDLDPRDDPESEVDDEDDADEEKAVNRAPRVNGPVYLADVFGCAVALIGLSDLLRGASDPDGDALRIENVTVSSGTLTQTPSGWYFDAAMLGPVTVTYQISDGKVSILQTAQFSVLKAPPIIGTQGDDILVGTNCADDVDGRDGNDNIDTRGGNDTVNGGNGNDHIITGSGDDLIFAGAGDDIVLAGLGDDQVFGGSGNDRLFGEEGRDTIFGEGGDDSISGGADDDLLFGGEGNDSIAGDLGRDTIHGDVGNDRLDGGGGNDSLFGQAGADVLDGGADDDFLSGGDDEDIVRGGDGNDTVAGDVDQAADRYDGGAGIDTLDYSAVLHGSTIDLDKGAAFSDEIGHDTISNFEVLLAGAGQDDIQGSDAAEEIHGNGGDDLIDGGGGADIVSGGVGDDQLSGGAGADRVSGDAGRDTVTAAMDGAADTYDGGAGIDTLDYSAALMDVVIDLVAAHASGAEIGSDSVTNFEVIKSGEGDDEIRGSGANETLIGNDGNDVISDGAGEDCVLAGTGDDIVQAAADGDDDIYRGEEGSDTLDYSQSAQGVLVDLNTGTATGFAIGNDVISGFEQVIGSAANDQINIGTTAMILEGNGGADTFQFQIPEGSSSAEVIHQILDFMVGDRIEMSRYEIFEDVIDSLEDRFEDTYGDDADEQPLPIRVRHEGTDELQQTLIEVDMDRDEHYEMTINLTGHHMLMIVENP</sequence>
<evidence type="ECO:0000256" key="2">
    <source>
        <dbReference type="ARBA" id="ARBA00022525"/>
    </source>
</evidence>
<dbReference type="InterPro" id="IPR018511">
    <property type="entry name" value="Hemolysin-typ_Ca-bd_CS"/>
</dbReference>
<feature type="region of interest" description="Disordered" evidence="3">
    <location>
        <begin position="1"/>
        <end position="20"/>
    </location>
</feature>
<protein>
    <submittedName>
        <fullName evidence="6">Cadherin-like domain-containing protein</fullName>
    </submittedName>
</protein>
<name>A0A849VZ30_9HYPH</name>
<keyword evidence="4" id="KW-0472">Membrane</keyword>
<dbReference type="SUPFAM" id="SSF51120">
    <property type="entry name" value="beta-Roll"/>
    <property type="match status" value="3"/>
</dbReference>
<feature type="region of interest" description="Disordered" evidence="3">
    <location>
        <begin position="317"/>
        <end position="339"/>
    </location>
</feature>
<evidence type="ECO:0000256" key="1">
    <source>
        <dbReference type="ARBA" id="ARBA00004613"/>
    </source>
</evidence>
<dbReference type="Proteomes" id="UP000550508">
    <property type="component" value="Unassembled WGS sequence"/>
</dbReference>
<dbReference type="PANTHER" id="PTHR38340:SF1">
    <property type="entry name" value="S-LAYER PROTEIN"/>
    <property type="match status" value="1"/>
</dbReference>
<dbReference type="AlphaFoldDB" id="A0A849VZ30"/>
<dbReference type="PROSITE" id="PS00330">
    <property type="entry name" value="HEMOLYSIN_CALCIUM"/>
    <property type="match status" value="2"/>
</dbReference>
<evidence type="ECO:0000313" key="7">
    <source>
        <dbReference type="Proteomes" id="UP000550508"/>
    </source>
</evidence>
<organism evidence="6 7">
    <name type="scientific">Phyllobacterium pellucidum</name>
    <dbReference type="NCBI Taxonomy" id="2740464"/>
    <lineage>
        <taxon>Bacteria</taxon>
        <taxon>Pseudomonadati</taxon>
        <taxon>Pseudomonadota</taxon>
        <taxon>Alphaproteobacteria</taxon>
        <taxon>Hyphomicrobiales</taxon>
        <taxon>Phyllobacteriaceae</taxon>
        <taxon>Phyllobacterium</taxon>
    </lineage>
</organism>
<keyword evidence="2" id="KW-0964">Secreted</keyword>
<dbReference type="InterPro" id="IPR011049">
    <property type="entry name" value="Serralysin-like_metalloprot_C"/>
</dbReference>
<accession>A0A849VZ30</accession>
<dbReference type="EMBL" id="JABUMX010000004">
    <property type="protein sequence ID" value="NTS33150.1"/>
    <property type="molecule type" value="Genomic_DNA"/>
</dbReference>
<comment type="subcellular location">
    <subcellularLocation>
        <location evidence="1">Secreted</location>
    </subcellularLocation>
</comment>
<keyword evidence="4" id="KW-1133">Transmembrane helix</keyword>
<evidence type="ECO:0000313" key="6">
    <source>
        <dbReference type="EMBL" id="NTS33150.1"/>
    </source>
</evidence>
<reference evidence="6 7" key="1">
    <citation type="submission" date="2020-05" db="EMBL/GenBank/DDBJ databases">
        <authorList>
            <person name="Kim M.K."/>
        </authorList>
    </citation>
    <scope>NUCLEOTIDE SEQUENCE [LARGE SCALE GENOMIC DNA]</scope>
    <source>
        <strain evidence="6 7">BT25</strain>
    </source>
</reference>
<dbReference type="Pfam" id="PF00353">
    <property type="entry name" value="HemolysinCabind"/>
    <property type="match status" value="7"/>
</dbReference>
<dbReference type="GO" id="GO:0005576">
    <property type="term" value="C:extracellular region"/>
    <property type="evidence" value="ECO:0007669"/>
    <property type="project" value="UniProtKB-SubCell"/>
</dbReference>
<evidence type="ECO:0000259" key="5">
    <source>
        <dbReference type="Pfam" id="PF17892"/>
    </source>
</evidence>
<proteinExistence type="predicted"/>
<dbReference type="Pfam" id="PF17892">
    <property type="entry name" value="Cadherin_5"/>
    <property type="match status" value="1"/>
</dbReference>
<gene>
    <name evidence="6" type="ORF">HQ945_17990</name>
</gene>
<feature type="compositionally biased region" description="Acidic residues" evidence="3">
    <location>
        <begin position="184"/>
        <end position="196"/>
    </location>
</feature>
<feature type="compositionally biased region" description="Basic and acidic residues" evidence="3">
    <location>
        <begin position="11"/>
        <end position="20"/>
    </location>
</feature>
<evidence type="ECO:0000256" key="3">
    <source>
        <dbReference type="SAM" id="MobiDB-lite"/>
    </source>
</evidence>
<dbReference type="GO" id="GO:0005509">
    <property type="term" value="F:calcium ion binding"/>
    <property type="evidence" value="ECO:0007669"/>
    <property type="project" value="InterPro"/>
</dbReference>
<dbReference type="InterPro" id="IPR001343">
    <property type="entry name" value="Hemolysn_Ca-bd"/>
</dbReference>
<dbReference type="InterPro" id="IPR041690">
    <property type="entry name" value="Cadherin_5"/>
</dbReference>
<keyword evidence="4" id="KW-0812">Transmembrane</keyword>
<dbReference type="Gene3D" id="2.150.10.10">
    <property type="entry name" value="Serralysin-like metalloprotease, C-terminal"/>
    <property type="match status" value="5"/>
</dbReference>
<keyword evidence="7" id="KW-1185">Reference proteome</keyword>
<evidence type="ECO:0000256" key="4">
    <source>
        <dbReference type="SAM" id="Phobius"/>
    </source>
</evidence>
<feature type="transmembrane region" description="Helical" evidence="4">
    <location>
        <begin position="33"/>
        <end position="52"/>
    </location>
</feature>
<comment type="caution">
    <text evidence="6">The sequence shown here is derived from an EMBL/GenBank/DDBJ whole genome shotgun (WGS) entry which is preliminary data.</text>
</comment>